<reference evidence="3 4" key="1">
    <citation type="submission" date="2021-07" db="EMBL/GenBank/DDBJ databases">
        <authorList>
            <person name="Imarazene B."/>
            <person name="Zahm M."/>
            <person name="Klopp C."/>
            <person name="Cabau C."/>
            <person name="Beille S."/>
            <person name="Jouanno E."/>
            <person name="Castinel A."/>
            <person name="Lluch J."/>
            <person name="Gil L."/>
            <person name="Kuchtly C."/>
            <person name="Lopez Roques C."/>
            <person name="Donnadieu C."/>
            <person name="Parrinello H."/>
            <person name="Journot L."/>
            <person name="Du K."/>
            <person name="Schartl M."/>
            <person name="Retaux S."/>
            <person name="Guiguen Y."/>
        </authorList>
    </citation>
    <scope>NUCLEOTIDE SEQUENCE [LARGE SCALE GENOMIC DNA]</scope>
    <source>
        <strain evidence="3">Pach_M1</strain>
        <tissue evidence="3">Testis</tissue>
    </source>
</reference>
<evidence type="ECO:0000256" key="1">
    <source>
        <dbReference type="SAM" id="MobiDB-lite"/>
    </source>
</evidence>
<dbReference type="SUPFAM" id="SSF50729">
    <property type="entry name" value="PH domain-like"/>
    <property type="match status" value="1"/>
</dbReference>
<dbReference type="AlphaFoldDB" id="A0A8T2L6S3"/>
<feature type="compositionally biased region" description="Basic and acidic residues" evidence="1">
    <location>
        <begin position="539"/>
        <end position="560"/>
    </location>
</feature>
<dbReference type="SMART" id="SM00233">
    <property type="entry name" value="PH"/>
    <property type="match status" value="1"/>
</dbReference>
<dbReference type="Gene3D" id="2.30.29.30">
    <property type="entry name" value="Pleckstrin-homology domain (PH domain)/Phosphotyrosine-binding domain (PTB)"/>
    <property type="match status" value="1"/>
</dbReference>
<feature type="compositionally biased region" description="Polar residues" evidence="1">
    <location>
        <begin position="311"/>
        <end position="325"/>
    </location>
</feature>
<feature type="compositionally biased region" description="Polar residues" evidence="1">
    <location>
        <begin position="421"/>
        <end position="430"/>
    </location>
</feature>
<evidence type="ECO:0000313" key="4">
    <source>
        <dbReference type="Proteomes" id="UP000752171"/>
    </source>
</evidence>
<gene>
    <name evidence="3" type="primary">PLEKHO2</name>
    <name evidence="3" type="ORF">AMEX_G19157</name>
</gene>
<name>A0A8T2L6S3_ASTMX</name>
<feature type="compositionally biased region" description="Polar residues" evidence="1">
    <location>
        <begin position="588"/>
        <end position="605"/>
    </location>
</feature>
<feature type="compositionally biased region" description="Basic and acidic residues" evidence="1">
    <location>
        <begin position="355"/>
        <end position="372"/>
    </location>
</feature>
<organism evidence="3 4">
    <name type="scientific">Astyanax mexicanus</name>
    <name type="common">Blind cave fish</name>
    <name type="synonym">Astyanax fasciatus mexicanus</name>
    <dbReference type="NCBI Taxonomy" id="7994"/>
    <lineage>
        <taxon>Eukaryota</taxon>
        <taxon>Metazoa</taxon>
        <taxon>Chordata</taxon>
        <taxon>Craniata</taxon>
        <taxon>Vertebrata</taxon>
        <taxon>Euteleostomi</taxon>
        <taxon>Actinopterygii</taxon>
        <taxon>Neopterygii</taxon>
        <taxon>Teleostei</taxon>
        <taxon>Ostariophysi</taxon>
        <taxon>Characiformes</taxon>
        <taxon>Characoidei</taxon>
        <taxon>Acestrorhamphidae</taxon>
        <taxon>Acestrorhamphinae</taxon>
        <taxon>Astyanax</taxon>
    </lineage>
</organism>
<feature type="compositionally biased region" description="Basic residues" evidence="1">
    <location>
        <begin position="143"/>
        <end position="158"/>
    </location>
</feature>
<dbReference type="InterPro" id="IPR001849">
    <property type="entry name" value="PH_domain"/>
</dbReference>
<feature type="region of interest" description="Disordered" evidence="1">
    <location>
        <begin position="525"/>
        <end position="680"/>
    </location>
</feature>
<comment type="caution">
    <text evidence="3">The sequence shown here is derived from an EMBL/GenBank/DDBJ whole genome shotgun (WGS) entry which is preliminary data.</text>
</comment>
<sequence>MEDGVKEDPAKPKEVKVTGKAGWLKKSSGKILSSYKDRYVHLDKTEVALYDNEDLKNCVERIDLENFDKCHELRGPFQKKNRLILTRTQKSGSKVCNVKLQAQNEEEKEAWIKALNDGINRAKNKIFDEVKIDESLSLEHVTRTRPKGNRGRRPPTRIHMKEASNISPDGIMKLDLDEADSMPNGTHKVSAEESEQKDTKPQMSSAKSFDDIQEEAEEKEDAPQKKAVKPPMPPSKEKKPSEKEESEAPQKNAIMPPMPPSKDKKPSQNMEDEEPGEVMQEKKVQKPPMPPSKENKPSISDNGDATKENASDSGVESEATPTPSELSPAPESTDEAETGESASPKTTAPAPAPPSKDKKPSQAPVLKDKESSSEDDADSQDDQEGKDEEVNVSVESEKATEEKEEAAEKEKEEDTIKTEDPTFTLSNSIPKPQGVMWDSPTTASDEGSAKQDSKTSVNLDITQIDVKPLIPEPAKPAVEVKLTPHSTPESVKKVPPAPPKKKPVKPPVKVEDSGVMSGVAVSTSVLLPTTVTSSSEGVGKNENETKPDLQEAKGDGERKVMILSLSNQGATEESEDVSGAEAEEKSVDSGQISAEDSESGDQVTSSEDKLQGSLQCLDGDTSEDDLESSDSKVPSKGDPSPAILSVTSKTTVESSSTSPAPTSASSWSSKTRSSSTGDLLDIQVEAQDSDIKNLRQKVSLEMKETGKLLGEIGPSSDEENDPEVLLATAMEKLKTADQFLKEAKSFKEAENKSKRTSW</sequence>
<feature type="compositionally biased region" description="Acidic residues" evidence="1">
    <location>
        <begin position="373"/>
        <end position="387"/>
    </location>
</feature>
<dbReference type="Proteomes" id="UP000752171">
    <property type="component" value="Unassembled WGS sequence"/>
</dbReference>
<dbReference type="EMBL" id="JAICCE010000016">
    <property type="protein sequence ID" value="KAG9266517.1"/>
    <property type="molecule type" value="Genomic_DNA"/>
</dbReference>
<dbReference type="InterPro" id="IPR043448">
    <property type="entry name" value="PKHO1/2"/>
</dbReference>
<dbReference type="Pfam" id="PF00169">
    <property type="entry name" value="PH"/>
    <property type="match status" value="1"/>
</dbReference>
<feature type="region of interest" description="Disordered" evidence="1">
    <location>
        <begin position="482"/>
        <end position="512"/>
    </location>
</feature>
<feature type="compositionally biased region" description="Acidic residues" evidence="1">
    <location>
        <begin position="211"/>
        <end position="220"/>
    </location>
</feature>
<dbReference type="GO" id="GO:0071888">
    <property type="term" value="P:macrophage apoptotic process"/>
    <property type="evidence" value="ECO:0007669"/>
    <property type="project" value="TreeGrafter"/>
</dbReference>
<evidence type="ECO:0000313" key="3">
    <source>
        <dbReference type="EMBL" id="KAG9266517.1"/>
    </source>
</evidence>
<proteinExistence type="predicted"/>
<feature type="compositionally biased region" description="Basic and acidic residues" evidence="1">
    <location>
        <begin position="395"/>
        <end position="420"/>
    </location>
</feature>
<dbReference type="PANTHER" id="PTHR15871:SF2">
    <property type="entry name" value="PLECKSTRIN HOMOLOGY DOMAIN-CONTAINING FAMILY O MEMBER 2"/>
    <property type="match status" value="1"/>
</dbReference>
<protein>
    <submittedName>
        <fullName evidence="3">Pleckstrin homology domain-containing family O member 2</fullName>
    </submittedName>
</protein>
<feature type="compositionally biased region" description="Basic and acidic residues" evidence="1">
    <location>
        <begin position="189"/>
        <end position="200"/>
    </location>
</feature>
<dbReference type="PROSITE" id="PS50003">
    <property type="entry name" value="PH_DOMAIN"/>
    <property type="match status" value="1"/>
</dbReference>
<accession>A0A8T2L6S3</accession>
<feature type="domain" description="PH" evidence="2">
    <location>
        <begin position="17"/>
        <end position="120"/>
    </location>
</feature>
<feature type="compositionally biased region" description="Low complexity" evidence="1">
    <location>
        <begin position="645"/>
        <end position="676"/>
    </location>
</feature>
<feature type="compositionally biased region" description="Basic and acidic residues" evidence="1">
    <location>
        <begin position="235"/>
        <end position="248"/>
    </location>
</feature>
<feature type="region of interest" description="Disordered" evidence="1">
    <location>
        <begin position="141"/>
        <end position="457"/>
    </location>
</feature>
<dbReference type="PANTHER" id="PTHR15871">
    <property type="entry name" value="PH DOMAIN-CONTAINING PROTEIN"/>
    <property type="match status" value="1"/>
</dbReference>
<dbReference type="InterPro" id="IPR011993">
    <property type="entry name" value="PH-like_dom_sf"/>
</dbReference>
<dbReference type="OrthoDB" id="8860305at2759"/>
<evidence type="ECO:0000259" key="2">
    <source>
        <dbReference type="PROSITE" id="PS50003"/>
    </source>
</evidence>
<feature type="compositionally biased region" description="Low complexity" evidence="1">
    <location>
        <begin position="525"/>
        <end position="535"/>
    </location>
</feature>